<proteinExistence type="predicted"/>
<sequence>MCLISAVNGCSLLNTFPVSFLRSLAPCNCLASVLLLADNHRPVSHTSPQLLLPLNVLTLPTPVGKEEKRVVGKGASREAERDTTPAKASVRQPEGRPLFP</sequence>
<organism evidence="2 3">
    <name type="scientific">Champsocephalus esox</name>
    <name type="common">pike icefish</name>
    <dbReference type="NCBI Taxonomy" id="159716"/>
    <lineage>
        <taxon>Eukaryota</taxon>
        <taxon>Metazoa</taxon>
        <taxon>Chordata</taxon>
        <taxon>Craniata</taxon>
        <taxon>Vertebrata</taxon>
        <taxon>Euteleostomi</taxon>
        <taxon>Actinopterygii</taxon>
        <taxon>Neopterygii</taxon>
        <taxon>Teleostei</taxon>
        <taxon>Neoteleostei</taxon>
        <taxon>Acanthomorphata</taxon>
        <taxon>Eupercaria</taxon>
        <taxon>Perciformes</taxon>
        <taxon>Notothenioidei</taxon>
        <taxon>Channichthyidae</taxon>
        <taxon>Champsocephalus</taxon>
    </lineage>
</organism>
<protein>
    <submittedName>
        <fullName evidence="2">Uncharacterized protein</fullName>
    </submittedName>
</protein>
<evidence type="ECO:0000313" key="2">
    <source>
        <dbReference type="EMBL" id="KAK5879827.1"/>
    </source>
</evidence>
<evidence type="ECO:0000256" key="1">
    <source>
        <dbReference type="SAM" id="MobiDB-lite"/>
    </source>
</evidence>
<name>A0AAN8B7V9_9TELE</name>
<dbReference type="AlphaFoldDB" id="A0AAN8B7V9"/>
<feature type="compositionally biased region" description="Basic and acidic residues" evidence="1">
    <location>
        <begin position="65"/>
        <end position="84"/>
    </location>
</feature>
<accession>A0AAN8B7V9</accession>
<keyword evidence="3" id="KW-1185">Reference proteome</keyword>
<feature type="region of interest" description="Disordered" evidence="1">
    <location>
        <begin position="65"/>
        <end position="100"/>
    </location>
</feature>
<dbReference type="Proteomes" id="UP001335648">
    <property type="component" value="Unassembled WGS sequence"/>
</dbReference>
<comment type="caution">
    <text evidence="2">The sequence shown here is derived from an EMBL/GenBank/DDBJ whole genome shotgun (WGS) entry which is preliminary data.</text>
</comment>
<gene>
    <name evidence="2" type="ORF">CesoFtcFv8_022907</name>
</gene>
<dbReference type="EMBL" id="JAULUE010002064">
    <property type="protein sequence ID" value="KAK5879827.1"/>
    <property type="molecule type" value="Genomic_DNA"/>
</dbReference>
<reference evidence="2 3" key="1">
    <citation type="journal article" date="2023" name="Mol. Biol. Evol.">
        <title>Genomics of Secondarily Temperate Adaptation in the Only Non-Antarctic Icefish.</title>
        <authorList>
            <person name="Rivera-Colon A.G."/>
            <person name="Rayamajhi N."/>
            <person name="Minhas B.F."/>
            <person name="Madrigal G."/>
            <person name="Bilyk K.T."/>
            <person name="Yoon V."/>
            <person name="Hune M."/>
            <person name="Gregory S."/>
            <person name="Cheng C.H.C."/>
            <person name="Catchen J.M."/>
        </authorList>
    </citation>
    <scope>NUCLEOTIDE SEQUENCE [LARGE SCALE GENOMIC DNA]</scope>
    <source>
        <strain evidence="2">JC2023a</strain>
    </source>
</reference>
<evidence type="ECO:0000313" key="3">
    <source>
        <dbReference type="Proteomes" id="UP001335648"/>
    </source>
</evidence>